<dbReference type="RefSeq" id="WP_261692783.1">
    <property type="nucleotide sequence ID" value="NZ_CP104694.1"/>
</dbReference>
<feature type="chain" id="PRO_5045661595" evidence="2">
    <location>
        <begin position="18"/>
        <end position="261"/>
    </location>
</feature>
<protein>
    <submittedName>
        <fullName evidence="3">Pentapeptide repeat-containing protein</fullName>
    </submittedName>
</protein>
<dbReference type="Gene3D" id="2.160.20.80">
    <property type="entry name" value="E3 ubiquitin-protein ligase SopA"/>
    <property type="match status" value="1"/>
</dbReference>
<sequence length="261" mass="26493">MKIAFTALLLLPALANAQSIEIKGDQVEITAPGTHISTSAAGASVSAGTTRIDSRDASANVTTDAAKVRAGANGSTTVRATSKAAPGTSSVQTTTKRDATGNHSVTTVVTGNAVNHASGGATSVQSIGEETVVETDTGDSVTTTHVSTRNGVQIRSTASTTSAQGSSEVSYVNGELDGTNFSGRKLASVAFTNASLIAADFRNADLQGADLTNADFTRAQLQGANLRHADITNTEFSDAVLDGALWVDGRTCGSNSRGVCR</sequence>
<accession>A0ABY6BD02</accession>
<keyword evidence="4" id="KW-1185">Reference proteome</keyword>
<organism evidence="3 4">
    <name type="scientific">Tahibacter amnicola</name>
    <dbReference type="NCBI Taxonomy" id="2976241"/>
    <lineage>
        <taxon>Bacteria</taxon>
        <taxon>Pseudomonadati</taxon>
        <taxon>Pseudomonadota</taxon>
        <taxon>Gammaproteobacteria</taxon>
        <taxon>Lysobacterales</taxon>
        <taxon>Rhodanobacteraceae</taxon>
        <taxon>Tahibacter</taxon>
    </lineage>
</organism>
<proteinExistence type="predicted"/>
<dbReference type="EMBL" id="CP104694">
    <property type="protein sequence ID" value="UXI65787.1"/>
    <property type="molecule type" value="Genomic_DNA"/>
</dbReference>
<dbReference type="InterPro" id="IPR001646">
    <property type="entry name" value="5peptide_repeat"/>
</dbReference>
<dbReference type="PANTHER" id="PTHR14136:SF17">
    <property type="entry name" value="BTB_POZ DOMAIN-CONTAINING PROTEIN KCTD9"/>
    <property type="match status" value="1"/>
</dbReference>
<keyword evidence="2" id="KW-0732">Signal</keyword>
<evidence type="ECO:0000256" key="2">
    <source>
        <dbReference type="SAM" id="SignalP"/>
    </source>
</evidence>
<evidence type="ECO:0000313" key="4">
    <source>
        <dbReference type="Proteomes" id="UP001064632"/>
    </source>
</evidence>
<name>A0ABY6BD02_9GAMM</name>
<feature type="region of interest" description="Disordered" evidence="1">
    <location>
        <begin position="70"/>
        <end position="103"/>
    </location>
</feature>
<dbReference type="Proteomes" id="UP001064632">
    <property type="component" value="Chromosome"/>
</dbReference>
<reference evidence="3" key="1">
    <citation type="submission" date="2022-09" db="EMBL/GenBank/DDBJ databases">
        <title>Tahibacter sp. nov., isolated from a fresh water.</title>
        <authorList>
            <person name="Baek J.H."/>
            <person name="Lee J.K."/>
            <person name="Kim J.M."/>
            <person name="Jeon C.O."/>
        </authorList>
    </citation>
    <scope>NUCLEOTIDE SEQUENCE</scope>
    <source>
        <strain evidence="3">W38</strain>
    </source>
</reference>
<dbReference type="SUPFAM" id="SSF141571">
    <property type="entry name" value="Pentapeptide repeat-like"/>
    <property type="match status" value="1"/>
</dbReference>
<evidence type="ECO:0000256" key="1">
    <source>
        <dbReference type="SAM" id="MobiDB-lite"/>
    </source>
</evidence>
<dbReference type="Pfam" id="PF00805">
    <property type="entry name" value="Pentapeptide"/>
    <property type="match status" value="1"/>
</dbReference>
<feature type="signal peptide" evidence="2">
    <location>
        <begin position="1"/>
        <end position="17"/>
    </location>
</feature>
<dbReference type="InterPro" id="IPR051082">
    <property type="entry name" value="Pentapeptide-BTB/POZ_domain"/>
</dbReference>
<gene>
    <name evidence="3" type="ORF">N4264_13535</name>
</gene>
<evidence type="ECO:0000313" key="3">
    <source>
        <dbReference type="EMBL" id="UXI65787.1"/>
    </source>
</evidence>
<dbReference type="PANTHER" id="PTHR14136">
    <property type="entry name" value="BTB_POZ DOMAIN-CONTAINING PROTEIN KCTD9"/>
    <property type="match status" value="1"/>
</dbReference>